<accession>A0A5R8K777</accession>
<keyword evidence="2" id="KW-1185">Reference proteome</keyword>
<evidence type="ECO:0000313" key="2">
    <source>
        <dbReference type="Proteomes" id="UP000306196"/>
    </source>
</evidence>
<proteinExistence type="predicted"/>
<protein>
    <submittedName>
        <fullName evidence="1">Uncharacterized protein</fullName>
    </submittedName>
</protein>
<organism evidence="1 2">
    <name type="scientific">Phragmitibacter flavus</name>
    <dbReference type="NCBI Taxonomy" id="2576071"/>
    <lineage>
        <taxon>Bacteria</taxon>
        <taxon>Pseudomonadati</taxon>
        <taxon>Verrucomicrobiota</taxon>
        <taxon>Verrucomicrobiia</taxon>
        <taxon>Verrucomicrobiales</taxon>
        <taxon>Verrucomicrobiaceae</taxon>
        <taxon>Phragmitibacter</taxon>
    </lineage>
</organism>
<reference evidence="1 2" key="1">
    <citation type="submission" date="2019-05" db="EMBL/GenBank/DDBJ databases">
        <title>Verrucobacter flavum gen. nov., sp. nov. a new member of the family Verrucomicrobiaceae.</title>
        <authorList>
            <person name="Szuroczki S."/>
            <person name="Abbaszade G."/>
            <person name="Szabo A."/>
            <person name="Felfoldi T."/>
            <person name="Schumann P."/>
            <person name="Boka K."/>
            <person name="Keki Z."/>
            <person name="Toumi M."/>
            <person name="Toth E."/>
        </authorList>
    </citation>
    <scope>NUCLEOTIDE SEQUENCE [LARGE SCALE GENOMIC DNA]</scope>
    <source>
        <strain evidence="1 2">MG-N-17</strain>
    </source>
</reference>
<sequence length="265" mass="30099">MLRALVLGVLLFWVVMTALLLRVVYFPEGSMFEKVPPSMVFKMFLEQQLSSSTWVLYRGEQKVGPVMISQVPVGRSRNTGRAEDDYMVKIQGTMEPGTFDQVVGRVVWRMNMLVEGMSDLRSVNGQVRIPDEDRVFSFEWKPGDAMPKFELKQQGMVVMDDQLVGPMVAQMMGSNQARLKEAAETKDQWLTLTAREGSMNFGGQRRQGYVVEAIATLMAQWKVKAFFTEVGELALVDLPEGYRVMEQLIHGLAPEYPDEEEEEPE</sequence>
<gene>
    <name evidence="1" type="ORF">FEM03_23755</name>
</gene>
<dbReference type="OrthoDB" id="182267at2"/>
<evidence type="ECO:0000313" key="1">
    <source>
        <dbReference type="EMBL" id="TLD68226.1"/>
    </source>
</evidence>
<dbReference type="Proteomes" id="UP000306196">
    <property type="component" value="Unassembled WGS sequence"/>
</dbReference>
<name>A0A5R8K777_9BACT</name>
<dbReference type="AlphaFoldDB" id="A0A5R8K777"/>
<comment type="caution">
    <text evidence="1">The sequence shown here is derived from an EMBL/GenBank/DDBJ whole genome shotgun (WGS) entry which is preliminary data.</text>
</comment>
<dbReference type="RefSeq" id="WP_138088865.1">
    <property type="nucleotide sequence ID" value="NZ_VAUV01000030.1"/>
</dbReference>
<dbReference type="EMBL" id="VAUV01000030">
    <property type="protein sequence ID" value="TLD68226.1"/>
    <property type="molecule type" value="Genomic_DNA"/>
</dbReference>